<evidence type="ECO:0000313" key="3">
    <source>
        <dbReference type="EMBL" id="OMD36388.1"/>
    </source>
</evidence>
<dbReference type="InterPro" id="IPR050259">
    <property type="entry name" value="SDR"/>
</dbReference>
<dbReference type="PANTHER" id="PTHR42879:SF2">
    <property type="entry name" value="3-OXOACYL-[ACYL-CARRIER-PROTEIN] REDUCTASE FABG"/>
    <property type="match status" value="1"/>
</dbReference>
<dbReference type="SUPFAM" id="SSF51735">
    <property type="entry name" value="NAD(P)-binding Rossmann-fold domains"/>
    <property type="match status" value="1"/>
</dbReference>
<dbReference type="InterPro" id="IPR036291">
    <property type="entry name" value="NAD(P)-bd_dom_sf"/>
</dbReference>
<dbReference type="InterPro" id="IPR002347">
    <property type="entry name" value="SDR_fam"/>
</dbReference>
<evidence type="ECO:0000256" key="1">
    <source>
        <dbReference type="ARBA" id="ARBA00006484"/>
    </source>
</evidence>
<name>A0ABX3GWI7_PAEBO</name>
<keyword evidence="4" id="KW-1185">Reference proteome</keyword>
<gene>
    <name evidence="3" type="ORF">BSK56_32215</name>
</gene>
<dbReference type="Pfam" id="PF00106">
    <property type="entry name" value="adh_short"/>
    <property type="match status" value="1"/>
</dbReference>
<dbReference type="Gene3D" id="3.40.50.720">
    <property type="entry name" value="NAD(P)-binding Rossmann-like Domain"/>
    <property type="match status" value="1"/>
</dbReference>
<evidence type="ECO:0008006" key="5">
    <source>
        <dbReference type="Google" id="ProtNLM"/>
    </source>
</evidence>
<dbReference type="RefSeq" id="WP_076114443.1">
    <property type="nucleotide sequence ID" value="NZ_MPTB01000080.1"/>
</dbReference>
<sequence>MKLKGLTAIVTGATSGIGKEIAYLFSKEGAKVAVIGRDNYRGAKVVETIEAAGGTAAFFNTDLTDPNAVAVMFSNISKEFDDIDIVVNCAGVVIPGTVDEISYENWENSWLTNVTSVFLVCNAVIPSMIRRSRGNILNIASEAGLKGLEKRAAYCAAKSAIIGLTKAMSVDYSKNGIMINCLCPGTIETEMVEKLIMTSNNPKITKQAMINRRSTPYLGTAEEVSRAALFLVDPLNKYITGTILAVDGGATAR</sequence>
<dbReference type="Proteomes" id="UP000187412">
    <property type="component" value="Unassembled WGS sequence"/>
</dbReference>
<dbReference type="CDD" id="cd05233">
    <property type="entry name" value="SDR_c"/>
    <property type="match status" value="1"/>
</dbReference>
<evidence type="ECO:0000256" key="2">
    <source>
        <dbReference type="RuleBase" id="RU000363"/>
    </source>
</evidence>
<dbReference type="PANTHER" id="PTHR42879">
    <property type="entry name" value="3-OXOACYL-(ACYL-CARRIER-PROTEIN) REDUCTASE"/>
    <property type="match status" value="1"/>
</dbReference>
<comment type="caution">
    <text evidence="3">The sequence shown here is derived from an EMBL/GenBank/DDBJ whole genome shotgun (WGS) entry which is preliminary data.</text>
</comment>
<evidence type="ECO:0000313" key="4">
    <source>
        <dbReference type="Proteomes" id="UP000187412"/>
    </source>
</evidence>
<organism evidence="3 4">
    <name type="scientific">Paenibacillus borealis</name>
    <dbReference type="NCBI Taxonomy" id="160799"/>
    <lineage>
        <taxon>Bacteria</taxon>
        <taxon>Bacillati</taxon>
        <taxon>Bacillota</taxon>
        <taxon>Bacilli</taxon>
        <taxon>Bacillales</taxon>
        <taxon>Paenibacillaceae</taxon>
        <taxon>Paenibacillus</taxon>
    </lineage>
</organism>
<comment type="similarity">
    <text evidence="1 2">Belongs to the short-chain dehydrogenases/reductases (SDR) family.</text>
</comment>
<dbReference type="PROSITE" id="PS00061">
    <property type="entry name" value="ADH_SHORT"/>
    <property type="match status" value="1"/>
</dbReference>
<dbReference type="InterPro" id="IPR020904">
    <property type="entry name" value="Sc_DH/Rdtase_CS"/>
</dbReference>
<accession>A0ABX3GWI7</accession>
<reference evidence="3 4" key="1">
    <citation type="submission" date="2016-10" db="EMBL/GenBank/DDBJ databases">
        <title>Paenibacillus species isolates.</title>
        <authorList>
            <person name="Beno S.M."/>
        </authorList>
    </citation>
    <scope>NUCLEOTIDE SEQUENCE [LARGE SCALE GENOMIC DNA]</scope>
    <source>
        <strain evidence="3 4">FSL H7-0744</strain>
    </source>
</reference>
<proteinExistence type="inferred from homology"/>
<dbReference type="PRINTS" id="PR00080">
    <property type="entry name" value="SDRFAMILY"/>
</dbReference>
<protein>
    <recommendedName>
        <fullName evidence="5">Short-chain dehydrogenase</fullName>
    </recommendedName>
</protein>
<dbReference type="PRINTS" id="PR00081">
    <property type="entry name" value="GDHRDH"/>
</dbReference>
<dbReference type="EMBL" id="MPTB01000080">
    <property type="protein sequence ID" value="OMD36388.1"/>
    <property type="molecule type" value="Genomic_DNA"/>
</dbReference>